<feature type="signal peptide" evidence="1">
    <location>
        <begin position="1"/>
        <end position="23"/>
    </location>
</feature>
<evidence type="ECO:0000313" key="2">
    <source>
        <dbReference type="EMBL" id="GAC34503.1"/>
    </source>
</evidence>
<gene>
    <name evidence="2" type="ORF">GPLA_3615</name>
</gene>
<evidence type="ECO:0000313" key="3">
    <source>
        <dbReference type="Proteomes" id="UP000006322"/>
    </source>
</evidence>
<dbReference type="EMBL" id="BAER01000112">
    <property type="protein sequence ID" value="GAC34503.1"/>
    <property type="molecule type" value="Genomic_DNA"/>
</dbReference>
<dbReference type="AlphaFoldDB" id="K7A0L8"/>
<protein>
    <submittedName>
        <fullName evidence="2">Uncharacterized protein</fullName>
    </submittedName>
</protein>
<organism evidence="2 3">
    <name type="scientific">Paraglaciecola polaris LMG 21857</name>
    <dbReference type="NCBI Taxonomy" id="1129793"/>
    <lineage>
        <taxon>Bacteria</taxon>
        <taxon>Pseudomonadati</taxon>
        <taxon>Pseudomonadota</taxon>
        <taxon>Gammaproteobacteria</taxon>
        <taxon>Alteromonadales</taxon>
        <taxon>Alteromonadaceae</taxon>
        <taxon>Paraglaciecola</taxon>
    </lineage>
</organism>
<evidence type="ECO:0000256" key="1">
    <source>
        <dbReference type="SAM" id="SignalP"/>
    </source>
</evidence>
<dbReference type="OrthoDB" id="6388541at2"/>
<keyword evidence="3" id="KW-1185">Reference proteome</keyword>
<comment type="caution">
    <text evidence="2">The sequence shown here is derived from an EMBL/GenBank/DDBJ whole genome shotgun (WGS) entry which is preliminary data.</text>
</comment>
<keyword evidence="1" id="KW-0732">Signal</keyword>
<dbReference type="RefSeq" id="WP_007106268.1">
    <property type="nucleotide sequence ID" value="NZ_BAER01000112.1"/>
</dbReference>
<proteinExistence type="predicted"/>
<feature type="chain" id="PRO_5003898716" evidence="1">
    <location>
        <begin position="24"/>
        <end position="147"/>
    </location>
</feature>
<reference evidence="3" key="1">
    <citation type="journal article" date="2014" name="Environ. Microbiol.">
        <title>Comparative genomics of the marine bacterial genus Glaciecola reveals the high degree of genomic diversity and genomic characteristic for cold adaptation.</title>
        <authorList>
            <person name="Qin Q.L."/>
            <person name="Xie B.B."/>
            <person name="Yu Y."/>
            <person name="Shu Y.L."/>
            <person name="Rong J.C."/>
            <person name="Zhang Y.J."/>
            <person name="Zhao D.L."/>
            <person name="Chen X.L."/>
            <person name="Zhang X.Y."/>
            <person name="Chen B."/>
            <person name="Zhou B.C."/>
            <person name="Zhang Y.Z."/>
        </authorList>
    </citation>
    <scope>NUCLEOTIDE SEQUENCE [LARGE SCALE GENOMIC DNA]</scope>
    <source>
        <strain evidence="3">LMG 21857</strain>
    </source>
</reference>
<sequence length="147" mass="16978">MKTIATLAITSLLVISPVTTVNAQQYSDKNPMSMGMMDEAKMEKMQRHMSKMNTLLEEVKNETDPEKRQELLHKHGRSMEDMMTIMHGDNKGMGHSMGKHSMDKMKKSEAMLSTSNMEKRLMMMEQMMEQVMGHTVEESKMVHEHKK</sequence>
<dbReference type="Proteomes" id="UP000006322">
    <property type="component" value="Unassembled WGS sequence"/>
</dbReference>
<accession>K7A0L8</accession>
<name>K7A0L8_9ALTE</name>